<dbReference type="Pfam" id="PF00106">
    <property type="entry name" value="adh_short"/>
    <property type="match status" value="1"/>
</dbReference>
<dbReference type="PANTHER" id="PTHR43550:SF3">
    <property type="entry name" value="3-KETODIHYDROSPHINGOSINE REDUCTASE"/>
    <property type="match status" value="1"/>
</dbReference>
<keyword evidence="13" id="KW-0472">Membrane</keyword>
<comment type="pathway">
    <text evidence="2">Lipid metabolism; sphingolipid metabolism.</text>
</comment>
<name>A0A0A9YHD7_LYGHE</name>
<evidence type="ECO:0000256" key="11">
    <source>
        <dbReference type="ARBA" id="ARBA00044737"/>
    </source>
</evidence>
<keyword evidence="13" id="KW-0812">Transmembrane</keyword>
<dbReference type="InterPro" id="IPR002347">
    <property type="entry name" value="SDR_fam"/>
</dbReference>
<evidence type="ECO:0000256" key="7">
    <source>
        <dbReference type="ARBA" id="ARBA00022919"/>
    </source>
</evidence>
<reference evidence="14" key="2">
    <citation type="submission" date="2014-07" db="EMBL/GenBank/DDBJ databases">
        <authorList>
            <person name="Hull J."/>
        </authorList>
    </citation>
    <scope>NUCLEOTIDE SEQUENCE</scope>
</reference>
<dbReference type="FunFam" id="3.40.50.720:FF:000165">
    <property type="entry name" value="3-ketodihydrosphingosine reductase"/>
    <property type="match status" value="1"/>
</dbReference>
<dbReference type="GO" id="GO:0006666">
    <property type="term" value="P:3-keto-sphinganine metabolic process"/>
    <property type="evidence" value="ECO:0007669"/>
    <property type="project" value="InterPro"/>
</dbReference>
<dbReference type="InterPro" id="IPR045022">
    <property type="entry name" value="KDSR-like"/>
</dbReference>
<dbReference type="EC" id="1.1.1.102" evidence="10"/>
<comment type="catalytic activity">
    <reaction evidence="12">
        <text>sphinganine + NADP(+) = 3-oxosphinganine + NADPH + H(+)</text>
        <dbReference type="Rhea" id="RHEA:22640"/>
        <dbReference type="ChEBI" id="CHEBI:15378"/>
        <dbReference type="ChEBI" id="CHEBI:57783"/>
        <dbReference type="ChEBI" id="CHEBI:57817"/>
        <dbReference type="ChEBI" id="CHEBI:58299"/>
        <dbReference type="ChEBI" id="CHEBI:58349"/>
        <dbReference type="EC" id="1.1.1.102"/>
    </reaction>
    <physiologicalReaction direction="right-to-left" evidence="12">
        <dbReference type="Rhea" id="RHEA:22642"/>
    </physiologicalReaction>
</comment>
<evidence type="ECO:0000256" key="12">
    <source>
        <dbReference type="ARBA" id="ARBA00048930"/>
    </source>
</evidence>
<evidence type="ECO:0000256" key="13">
    <source>
        <dbReference type="SAM" id="Phobius"/>
    </source>
</evidence>
<evidence type="ECO:0000313" key="15">
    <source>
        <dbReference type="EMBL" id="JAG48968.1"/>
    </source>
</evidence>
<dbReference type="PRINTS" id="PR00081">
    <property type="entry name" value="GDHRDH"/>
</dbReference>
<dbReference type="GO" id="GO:0030148">
    <property type="term" value="P:sphingolipid biosynthetic process"/>
    <property type="evidence" value="ECO:0007669"/>
    <property type="project" value="InterPro"/>
</dbReference>
<evidence type="ECO:0000256" key="10">
    <source>
        <dbReference type="ARBA" id="ARBA00026112"/>
    </source>
</evidence>
<evidence type="ECO:0000256" key="8">
    <source>
        <dbReference type="ARBA" id="ARBA00023002"/>
    </source>
</evidence>
<accession>A0A0A9YHD7</accession>
<dbReference type="PANTHER" id="PTHR43550">
    <property type="entry name" value="3-KETODIHYDROSPHINGOSINE REDUCTASE"/>
    <property type="match status" value="1"/>
</dbReference>
<feature type="transmembrane region" description="Helical" evidence="13">
    <location>
        <begin position="271"/>
        <end position="293"/>
    </location>
</feature>
<feature type="transmembrane region" description="Helical" evidence="13">
    <location>
        <begin position="299"/>
        <end position="319"/>
    </location>
</feature>
<dbReference type="SUPFAM" id="SSF51735">
    <property type="entry name" value="NAD(P)-binding Rossmann-fold domains"/>
    <property type="match status" value="1"/>
</dbReference>
<feature type="transmembrane region" description="Helical" evidence="13">
    <location>
        <begin position="6"/>
        <end position="29"/>
    </location>
</feature>
<gene>
    <name evidence="14" type="primary">KDSR</name>
    <name evidence="14" type="ORF">CM83_43138</name>
</gene>
<evidence type="ECO:0000256" key="9">
    <source>
        <dbReference type="ARBA" id="ARBA00023098"/>
    </source>
</evidence>
<comment type="similarity">
    <text evidence="4">Belongs to the short-chain dehydrogenases/reductases (SDR) family.</text>
</comment>
<reference evidence="14" key="1">
    <citation type="journal article" date="2014" name="PLoS ONE">
        <title>Transcriptome-Based Identification of ABC Transporters in the Western Tarnished Plant Bug Lygus hesperus.</title>
        <authorList>
            <person name="Hull J.J."/>
            <person name="Chaney K."/>
            <person name="Geib S.M."/>
            <person name="Fabrick J.A."/>
            <person name="Brent C.S."/>
            <person name="Walsh D."/>
            <person name="Lavine L.C."/>
        </authorList>
    </citation>
    <scope>NUCLEOTIDE SEQUENCE</scope>
</reference>
<comment type="function">
    <text evidence="11">Catalyzes the reduction of 3'-oxosphinganine (3-ketodihydrosphingosine/KDS) to sphinganine (dihydrosphingosine/DHS), the second step of de novo sphingolipid biosynthesis.</text>
</comment>
<evidence type="ECO:0000256" key="2">
    <source>
        <dbReference type="ARBA" id="ARBA00004760"/>
    </source>
</evidence>
<comment type="subcellular location">
    <subcellularLocation>
        <location evidence="1">Endoplasmic reticulum</location>
    </subcellularLocation>
</comment>
<sequence>MMDTLFYLSETLCCLWYIIPGILIVGVTYDFVRYKTLTRVSLKDKHVVVTGGSSGIGKSFACEAARKGANVTLVARDKDKLRASEVEVKKCCIYASQRVFSCSVDISGPYERVEDSFVDIEKDGGPIFMLMNCAGAAVCGVLEDTSSSDVRKMLELNCLGSIQTTRATIEGMKSRGEGHIIFTSSQAGFVGIYGFCPYSASKFALRGFAEALYMEVKNSGLKVTVAFPPDVDTPGFAEEEKSKPKETRLICQSGGLYQPDEVARKILNDALAGYFTSTLGIDGFMLTTLNAGMSPDYSFLRLFAQVFLAGPFRIIAVCYRLSFDRIIKKCREERNKSKKAE</sequence>
<protein>
    <recommendedName>
        <fullName evidence="10">3-dehydrosphinganine reductase</fullName>
        <ecNumber evidence="10">1.1.1.102</ecNumber>
    </recommendedName>
</protein>
<evidence type="ECO:0000256" key="1">
    <source>
        <dbReference type="ARBA" id="ARBA00004240"/>
    </source>
</evidence>
<reference evidence="15" key="3">
    <citation type="submission" date="2014-09" db="EMBL/GenBank/DDBJ databases">
        <authorList>
            <person name="Magalhaes I.L.F."/>
            <person name="Oliveira U."/>
            <person name="Santos F.R."/>
            <person name="Vidigal T.H.D.A."/>
            <person name="Brescovit A.D."/>
            <person name="Santos A.J."/>
        </authorList>
    </citation>
    <scope>NUCLEOTIDE SEQUENCE</scope>
</reference>
<keyword evidence="5" id="KW-0256">Endoplasmic reticulum</keyword>
<keyword evidence="6" id="KW-0521">NADP</keyword>
<dbReference type="GO" id="GO:0047560">
    <property type="term" value="F:3-dehydrosphinganine reductase activity"/>
    <property type="evidence" value="ECO:0007669"/>
    <property type="project" value="UniProtKB-EC"/>
</dbReference>
<dbReference type="CDD" id="cd08939">
    <property type="entry name" value="KDSR-like_SDR_c"/>
    <property type="match status" value="1"/>
</dbReference>
<dbReference type="Gene3D" id="3.40.50.720">
    <property type="entry name" value="NAD(P)-binding Rossmann-like Domain"/>
    <property type="match status" value="1"/>
</dbReference>
<evidence type="ECO:0000256" key="4">
    <source>
        <dbReference type="ARBA" id="ARBA00006484"/>
    </source>
</evidence>
<keyword evidence="13" id="KW-1133">Transmembrane helix</keyword>
<keyword evidence="7" id="KW-0746">Sphingolipid metabolism</keyword>
<dbReference type="EMBL" id="GBRD01016859">
    <property type="protein sequence ID" value="JAG48968.1"/>
    <property type="molecule type" value="Transcribed_RNA"/>
</dbReference>
<dbReference type="InterPro" id="IPR036291">
    <property type="entry name" value="NAD(P)-bd_dom_sf"/>
</dbReference>
<evidence type="ECO:0000256" key="6">
    <source>
        <dbReference type="ARBA" id="ARBA00022857"/>
    </source>
</evidence>
<keyword evidence="9" id="KW-0443">Lipid metabolism</keyword>
<evidence type="ECO:0000256" key="5">
    <source>
        <dbReference type="ARBA" id="ARBA00022824"/>
    </source>
</evidence>
<dbReference type="AlphaFoldDB" id="A0A0A9YHD7"/>
<organism evidence="14">
    <name type="scientific">Lygus hesperus</name>
    <name type="common">Western plant bug</name>
    <dbReference type="NCBI Taxonomy" id="30085"/>
    <lineage>
        <taxon>Eukaryota</taxon>
        <taxon>Metazoa</taxon>
        <taxon>Ecdysozoa</taxon>
        <taxon>Arthropoda</taxon>
        <taxon>Hexapoda</taxon>
        <taxon>Insecta</taxon>
        <taxon>Pterygota</taxon>
        <taxon>Neoptera</taxon>
        <taxon>Paraneoptera</taxon>
        <taxon>Hemiptera</taxon>
        <taxon>Heteroptera</taxon>
        <taxon>Panheteroptera</taxon>
        <taxon>Cimicomorpha</taxon>
        <taxon>Miridae</taxon>
        <taxon>Mirini</taxon>
        <taxon>Lygus</taxon>
    </lineage>
</organism>
<comment type="pathway">
    <text evidence="3">Sphingolipid metabolism.</text>
</comment>
<dbReference type="EMBL" id="GBHO01011117">
    <property type="protein sequence ID" value="JAG32487.1"/>
    <property type="molecule type" value="Transcribed_RNA"/>
</dbReference>
<evidence type="ECO:0000313" key="14">
    <source>
        <dbReference type="EMBL" id="JAG32487.1"/>
    </source>
</evidence>
<proteinExistence type="inferred from homology"/>
<keyword evidence="8" id="KW-0560">Oxidoreductase</keyword>
<evidence type="ECO:0000256" key="3">
    <source>
        <dbReference type="ARBA" id="ARBA00004991"/>
    </source>
</evidence>
<dbReference type="GO" id="GO:0005789">
    <property type="term" value="C:endoplasmic reticulum membrane"/>
    <property type="evidence" value="ECO:0007669"/>
    <property type="project" value="TreeGrafter"/>
</dbReference>